<name>A0A1W0A5G9_9STRA</name>
<gene>
    <name evidence="2" type="ORF">THRCLA_02363</name>
</gene>
<dbReference type="EMBL" id="JNBS01000447">
    <property type="protein sequence ID" value="OQS05533.1"/>
    <property type="molecule type" value="Genomic_DNA"/>
</dbReference>
<feature type="transmembrane region" description="Helical" evidence="1">
    <location>
        <begin position="390"/>
        <end position="410"/>
    </location>
</feature>
<keyword evidence="1" id="KW-0812">Transmembrane</keyword>
<sequence length="532" mass="60877">MISLKGNVLDAIIYKPNELPPLHYLSGVPYFFLTLVHMKTGHFVWLNGMGFTGCMIYTVLSFVVVAIDAFSSPSLGKNIQTLRFNGFTDKSILQAMVFNSLSSNIMSWLTFQELCGTEAMEKVLEINSYSLKVFGGIFTNLVMTEIVFYFAHKYLHEGIPQIHKMHHCCFAPTHSSNFIFHPLDFAIELGGPASILFANHFFLWNKNNTILLVTYMTVLISYALDHSDVVKSYHFKHHTHLDDVYTVYIKYRNSKNTKYEASSKGNLLDFFVHEPNAKPPLHFLSGIPYLFLTVLHVTLGHFVWSNGMGFAGCVIYFFLTVAMILVDGLCSHSLGKNIRTLRYNGFNDVQTIKMMTVNALSNHIMTWLVFQELCGTEAIAKVLQSSSYNLYVVSAIAINLAITEILFYFAHKYLHEVIPEVHKMHHCCFAPSHSSNFIFDPLDFAIELGGPTSILFVLHYLIWDQNNTILLVTYMIVQLFYGLDHSDVLQPYHFKHHTRLDDVYTVYIKYRNSKNTKYEAVRALIKRPPKQA</sequence>
<feature type="transmembrane region" description="Helical" evidence="1">
    <location>
        <begin position="281"/>
        <end position="303"/>
    </location>
</feature>
<feature type="transmembrane region" description="Helical" evidence="1">
    <location>
        <begin position="309"/>
        <end position="330"/>
    </location>
</feature>
<organism evidence="2 3">
    <name type="scientific">Thraustotheca clavata</name>
    <dbReference type="NCBI Taxonomy" id="74557"/>
    <lineage>
        <taxon>Eukaryota</taxon>
        <taxon>Sar</taxon>
        <taxon>Stramenopiles</taxon>
        <taxon>Oomycota</taxon>
        <taxon>Saprolegniomycetes</taxon>
        <taxon>Saprolegniales</taxon>
        <taxon>Achlyaceae</taxon>
        <taxon>Thraustotheca</taxon>
    </lineage>
</organism>
<accession>A0A1W0A5G9</accession>
<evidence type="ECO:0000256" key="1">
    <source>
        <dbReference type="SAM" id="Phobius"/>
    </source>
</evidence>
<evidence type="ECO:0008006" key="4">
    <source>
        <dbReference type="Google" id="ProtNLM"/>
    </source>
</evidence>
<feature type="transmembrane region" description="Helical" evidence="1">
    <location>
        <begin position="44"/>
        <end position="70"/>
    </location>
</feature>
<comment type="caution">
    <text evidence="2">The sequence shown here is derived from an EMBL/GenBank/DDBJ whole genome shotgun (WGS) entry which is preliminary data.</text>
</comment>
<keyword evidence="1" id="KW-1133">Transmembrane helix</keyword>
<protein>
    <recommendedName>
        <fullName evidence="4">Fatty acid hydroxylase domain-containing protein</fullName>
    </recommendedName>
</protein>
<feature type="transmembrane region" description="Helical" evidence="1">
    <location>
        <begin position="131"/>
        <end position="151"/>
    </location>
</feature>
<keyword evidence="1" id="KW-0472">Membrane</keyword>
<dbReference type="Proteomes" id="UP000243217">
    <property type="component" value="Unassembled WGS sequence"/>
</dbReference>
<keyword evidence="3" id="KW-1185">Reference proteome</keyword>
<evidence type="ECO:0000313" key="2">
    <source>
        <dbReference type="EMBL" id="OQS05533.1"/>
    </source>
</evidence>
<proteinExistence type="predicted"/>
<evidence type="ECO:0000313" key="3">
    <source>
        <dbReference type="Proteomes" id="UP000243217"/>
    </source>
</evidence>
<reference evidence="2 3" key="1">
    <citation type="journal article" date="2014" name="Genome Biol. Evol.">
        <title>The secreted proteins of Achlya hypogyna and Thraustotheca clavata identify the ancestral oomycete secretome and reveal gene acquisitions by horizontal gene transfer.</title>
        <authorList>
            <person name="Misner I."/>
            <person name="Blouin N."/>
            <person name="Leonard G."/>
            <person name="Richards T.A."/>
            <person name="Lane C.E."/>
        </authorList>
    </citation>
    <scope>NUCLEOTIDE SEQUENCE [LARGE SCALE GENOMIC DNA]</scope>
    <source>
        <strain evidence="2 3">ATCC 34112</strain>
    </source>
</reference>
<dbReference type="PANTHER" id="PTHR11863">
    <property type="entry name" value="STEROL DESATURASE"/>
    <property type="match status" value="1"/>
</dbReference>
<dbReference type="OrthoDB" id="67774at2759"/>
<dbReference type="AlphaFoldDB" id="A0A1W0A5G9"/>
<dbReference type="InterPro" id="IPR050307">
    <property type="entry name" value="Sterol_Desaturase_Related"/>
</dbReference>